<dbReference type="PANTHER" id="PTHR40083:SF1">
    <property type="entry name" value="UPF0122 PROTEIN YLXM"/>
    <property type="match status" value="1"/>
</dbReference>
<dbReference type="NCBIfam" id="NF001068">
    <property type="entry name" value="PRK00118.1-4"/>
    <property type="match status" value="1"/>
</dbReference>
<comment type="caution">
    <text evidence="5">The sequence shown here is derived from an EMBL/GenBank/DDBJ whole genome shotgun (WGS) entry which is preliminary data.</text>
</comment>
<comment type="function">
    <text evidence="2 3">Might take part in the signal recognition particle (SRP) pathway. This is inferred from the conservation of its genetic proximity to ftsY/ffh. May be a regulatory protein.</text>
</comment>
<dbReference type="GO" id="GO:0003677">
    <property type="term" value="F:DNA binding"/>
    <property type="evidence" value="ECO:0007669"/>
    <property type="project" value="UniProtKB-KW"/>
</dbReference>
<dbReference type="HAMAP" id="MF_00245">
    <property type="entry name" value="UPF0122"/>
    <property type="match status" value="1"/>
</dbReference>
<evidence type="ECO:0000256" key="4">
    <source>
        <dbReference type="SAM" id="Coils"/>
    </source>
</evidence>
<evidence type="ECO:0000256" key="2">
    <source>
        <dbReference type="ARBA" id="ARBA00024764"/>
    </source>
</evidence>
<accession>A0A0J8J3B0</accession>
<dbReference type="Proteomes" id="UP000052258">
    <property type="component" value="Unassembled WGS sequence"/>
</dbReference>
<dbReference type="NCBIfam" id="NF045758">
    <property type="entry name" value="YlxM"/>
    <property type="match status" value="1"/>
</dbReference>
<dbReference type="EMBL" id="AZHO01000024">
    <property type="protein sequence ID" value="KMT58806.1"/>
    <property type="molecule type" value="Genomic_DNA"/>
</dbReference>
<dbReference type="InterPro" id="IPR054831">
    <property type="entry name" value="UPF0122_fam_protein"/>
</dbReference>
<comment type="similarity">
    <text evidence="1 3">Belongs to the UPF0122 family.</text>
</comment>
<dbReference type="Pfam" id="PF04297">
    <property type="entry name" value="UPF0122"/>
    <property type="match status" value="1"/>
</dbReference>
<proteinExistence type="inferred from homology"/>
<sequence length="113" mass="13728">MFRLFDKTTRMNLLFDFYQGLLTEKQKAYITLYYLDDFSLGEIAEEFEVSRQAVYDNIKRTEESLENYENKLGMLEKYTRREDLLQKLSKILENEPFYDKNIDLLLKELKEID</sequence>
<evidence type="ECO:0000313" key="6">
    <source>
        <dbReference type="Proteomes" id="UP000052258"/>
    </source>
</evidence>
<gene>
    <name evidence="5" type="ORF">X560_2022</name>
</gene>
<dbReference type="NCBIfam" id="NF001070">
    <property type="entry name" value="PRK00118.1-6"/>
    <property type="match status" value="1"/>
</dbReference>
<protein>
    <recommendedName>
        <fullName evidence="3">UPF0122 protein X560_2022</fullName>
    </recommendedName>
</protein>
<evidence type="ECO:0000313" key="5">
    <source>
        <dbReference type="EMBL" id="KMT58806.1"/>
    </source>
</evidence>
<name>A0A0J8J3B0_9LIST</name>
<dbReference type="InterPro" id="IPR013324">
    <property type="entry name" value="RNA_pol_sigma_r3/r4-like"/>
</dbReference>
<keyword evidence="5" id="KW-0238">DNA-binding</keyword>
<dbReference type="PANTHER" id="PTHR40083">
    <property type="entry name" value="UPF0122 PROTEIN CBO2450/CLC_2298"/>
    <property type="match status" value="1"/>
</dbReference>
<dbReference type="AlphaFoldDB" id="A0A0J8J3B0"/>
<reference evidence="5 6" key="1">
    <citation type="journal article" date="2015" name="Genome Biol. Evol.">
        <title>Comparative Genomics of Listeria Sensu Lato: Genus-Wide Differences in Evolutionary Dynamics and the Progressive Gain of Complex, Potentially Pathogenicity-Related Traits through Lateral Gene Transfer.</title>
        <authorList>
            <person name="Chiara M."/>
            <person name="Caruso M."/>
            <person name="D'Erchia A.M."/>
            <person name="Manzari C."/>
            <person name="Fraccalvieri R."/>
            <person name="Goffredo E."/>
            <person name="Latorre L."/>
            <person name="Miccolupo A."/>
            <person name="Padalino I."/>
            <person name="Santagada G."/>
            <person name="Chiocco D."/>
            <person name="Pesole G."/>
            <person name="Horner D.S."/>
            <person name="Parisi A."/>
        </authorList>
    </citation>
    <scope>NUCLEOTIDE SEQUENCE [LARGE SCALE GENOMIC DNA]</scope>
    <source>
        <strain evidence="5 6">1991</strain>
    </source>
</reference>
<dbReference type="SUPFAM" id="SSF88659">
    <property type="entry name" value="Sigma3 and sigma4 domains of RNA polymerase sigma factors"/>
    <property type="match status" value="1"/>
</dbReference>
<keyword evidence="6" id="KW-1185">Reference proteome</keyword>
<evidence type="ECO:0000256" key="1">
    <source>
        <dbReference type="ARBA" id="ARBA00008720"/>
    </source>
</evidence>
<dbReference type="Gene3D" id="1.10.10.10">
    <property type="entry name" value="Winged helix-like DNA-binding domain superfamily/Winged helix DNA-binding domain"/>
    <property type="match status" value="1"/>
</dbReference>
<keyword evidence="4" id="KW-0175">Coiled coil</keyword>
<evidence type="ECO:0000256" key="3">
    <source>
        <dbReference type="HAMAP-Rule" id="MF_00245"/>
    </source>
</evidence>
<dbReference type="InterPro" id="IPR007394">
    <property type="entry name" value="UPF0122"/>
</dbReference>
<dbReference type="InterPro" id="IPR036388">
    <property type="entry name" value="WH-like_DNA-bd_sf"/>
</dbReference>
<organism evidence="5 6">
    <name type="scientific">Listeria fleischmannii 1991</name>
    <dbReference type="NCBI Taxonomy" id="1430899"/>
    <lineage>
        <taxon>Bacteria</taxon>
        <taxon>Bacillati</taxon>
        <taxon>Bacillota</taxon>
        <taxon>Bacilli</taxon>
        <taxon>Bacillales</taxon>
        <taxon>Listeriaceae</taxon>
        <taxon>Listeria</taxon>
    </lineage>
</organism>
<dbReference type="PATRIC" id="fig|1430899.3.peg.2074"/>
<feature type="coiled-coil region" evidence="4">
    <location>
        <begin position="51"/>
        <end position="95"/>
    </location>
</feature>